<dbReference type="SUPFAM" id="SSF103481">
    <property type="entry name" value="Multidrug resistance efflux transporter EmrE"/>
    <property type="match status" value="2"/>
</dbReference>
<evidence type="ECO:0000259" key="7">
    <source>
        <dbReference type="Pfam" id="PF00892"/>
    </source>
</evidence>
<evidence type="ECO:0000256" key="3">
    <source>
        <dbReference type="ARBA" id="ARBA00022692"/>
    </source>
</evidence>
<evidence type="ECO:0000313" key="8">
    <source>
        <dbReference type="EMBL" id="AMW32888.2"/>
    </source>
</evidence>
<name>A0AAI8GD14_FERIS</name>
<proteinExistence type="predicted"/>
<feature type="transmembrane region" description="Helical" evidence="6">
    <location>
        <begin position="213"/>
        <end position="231"/>
    </location>
</feature>
<evidence type="ECO:0000256" key="4">
    <source>
        <dbReference type="ARBA" id="ARBA00022989"/>
    </source>
</evidence>
<keyword evidence="4 6" id="KW-1133">Transmembrane helix</keyword>
<reference evidence="8 9" key="1">
    <citation type="journal article" date="2015" name="Stand. Genomic Sci.">
        <title>Genome sequence of a native-feather degrading extremely thermophilic Eubacterium, Fervidobacterium islandicum AW-1.</title>
        <authorList>
            <person name="Lee Y.J."/>
            <person name="Jeong H."/>
            <person name="Park G.S."/>
            <person name="Kwak Y."/>
            <person name="Lee S.J."/>
            <person name="Lee S.J."/>
            <person name="Park M.K."/>
            <person name="Kim J.Y."/>
            <person name="Kang H.K."/>
            <person name="Shin J.H."/>
            <person name="Lee D.W."/>
        </authorList>
    </citation>
    <scope>NUCLEOTIDE SEQUENCE [LARGE SCALE GENOMIC DNA]</scope>
    <source>
        <strain evidence="8 9">AW-1</strain>
    </source>
</reference>
<dbReference type="AlphaFoldDB" id="A0AAI8GD14"/>
<dbReference type="InterPro" id="IPR037185">
    <property type="entry name" value="EmrE-like"/>
</dbReference>
<dbReference type="InterPro" id="IPR050638">
    <property type="entry name" value="AA-Vitamin_Transporters"/>
</dbReference>
<evidence type="ECO:0000256" key="6">
    <source>
        <dbReference type="SAM" id="Phobius"/>
    </source>
</evidence>
<evidence type="ECO:0000313" key="9">
    <source>
        <dbReference type="Proteomes" id="UP000093740"/>
    </source>
</evidence>
<feature type="transmembrane region" description="Helical" evidence="6">
    <location>
        <begin position="144"/>
        <end position="163"/>
    </location>
</feature>
<dbReference type="RefSeq" id="WP_145974453.1">
    <property type="nucleotide sequence ID" value="NZ_CP014334.2"/>
</dbReference>
<keyword evidence="9" id="KW-1185">Reference proteome</keyword>
<accession>A0AAI8GD14</accession>
<keyword evidence="3 6" id="KW-0812">Transmembrane</keyword>
<feature type="transmembrane region" description="Helical" evidence="6">
    <location>
        <begin position="64"/>
        <end position="84"/>
    </location>
</feature>
<dbReference type="GO" id="GO:0005886">
    <property type="term" value="C:plasma membrane"/>
    <property type="evidence" value="ECO:0007669"/>
    <property type="project" value="UniProtKB-SubCell"/>
</dbReference>
<protein>
    <submittedName>
        <fullName evidence="8">DMT family transporter</fullName>
    </submittedName>
</protein>
<dbReference type="Pfam" id="PF00892">
    <property type="entry name" value="EamA"/>
    <property type="match status" value="2"/>
</dbReference>
<dbReference type="KEGG" id="fia:NA23_06165"/>
<evidence type="ECO:0000256" key="1">
    <source>
        <dbReference type="ARBA" id="ARBA00004651"/>
    </source>
</evidence>
<feature type="transmembrane region" description="Helical" evidence="6">
    <location>
        <begin position="240"/>
        <end position="260"/>
    </location>
</feature>
<dbReference type="Proteomes" id="UP000093740">
    <property type="component" value="Chromosome"/>
</dbReference>
<dbReference type="PANTHER" id="PTHR32322">
    <property type="entry name" value="INNER MEMBRANE TRANSPORTER"/>
    <property type="match status" value="1"/>
</dbReference>
<evidence type="ECO:0000256" key="2">
    <source>
        <dbReference type="ARBA" id="ARBA00022475"/>
    </source>
</evidence>
<comment type="subcellular location">
    <subcellularLocation>
        <location evidence="1">Cell membrane</location>
        <topology evidence="1">Multi-pass membrane protein</topology>
    </subcellularLocation>
</comment>
<feature type="transmembrane region" description="Helical" evidence="6">
    <location>
        <begin position="115"/>
        <end position="132"/>
    </location>
</feature>
<feature type="domain" description="EamA" evidence="7">
    <location>
        <begin position="6"/>
        <end position="131"/>
    </location>
</feature>
<dbReference type="EMBL" id="CP014334">
    <property type="protein sequence ID" value="AMW32888.2"/>
    <property type="molecule type" value="Genomic_DNA"/>
</dbReference>
<organism evidence="8 9">
    <name type="scientific">Fervidobacterium islandicum</name>
    <dbReference type="NCBI Taxonomy" id="2423"/>
    <lineage>
        <taxon>Bacteria</taxon>
        <taxon>Thermotogati</taxon>
        <taxon>Thermotogota</taxon>
        <taxon>Thermotogae</taxon>
        <taxon>Thermotogales</taxon>
        <taxon>Fervidobacteriaceae</taxon>
        <taxon>Fervidobacterium</taxon>
    </lineage>
</organism>
<keyword evidence="2" id="KW-1003">Cell membrane</keyword>
<evidence type="ECO:0000256" key="5">
    <source>
        <dbReference type="ARBA" id="ARBA00023136"/>
    </source>
</evidence>
<gene>
    <name evidence="8" type="ORF">NA23_06165</name>
</gene>
<feature type="domain" description="EamA" evidence="7">
    <location>
        <begin position="141"/>
        <end position="283"/>
    </location>
</feature>
<feature type="transmembrane region" description="Helical" evidence="6">
    <location>
        <begin position="20"/>
        <end position="44"/>
    </location>
</feature>
<sequence length="295" mass="33154">MSLPVLVVVWGSYYIANKLALSMFGVVFNGVFIRTFVLFSMLLVGTFTGKIKEILRVGYIFPRLVLIGLLGFALDITAFLGFKYSTASKGAVLLRTDVLFSTVISMFLGEVPGFVDILSMVLMLFGVVLVSGSTDLIKFSYGDIFFLLSAFFISLNAFVIRSVQEDKRNPGSDFVIAFYNNFFTLVFFCLFSINSLVRELTRNFTLLGANIETAGLVMGGIFQYLIYVVYYRNLRIFPVWLVRTVLLLMPAYVIFVMSFFGESVTAKQLIAVLVILFGGFLLTMSNYFTKGREKR</sequence>
<feature type="transmembrane region" description="Helical" evidence="6">
    <location>
        <begin position="175"/>
        <end position="193"/>
    </location>
</feature>
<dbReference type="InterPro" id="IPR000620">
    <property type="entry name" value="EamA_dom"/>
</dbReference>
<feature type="transmembrane region" description="Helical" evidence="6">
    <location>
        <begin position="266"/>
        <end position="288"/>
    </location>
</feature>
<keyword evidence="5 6" id="KW-0472">Membrane</keyword>
<dbReference type="PANTHER" id="PTHR32322:SF18">
    <property type="entry name" value="S-ADENOSYLMETHIONINE_S-ADENOSYLHOMOCYSTEINE TRANSPORTER"/>
    <property type="match status" value="1"/>
</dbReference>